<dbReference type="SUPFAM" id="SSF53300">
    <property type="entry name" value="vWA-like"/>
    <property type="match status" value="1"/>
</dbReference>
<keyword evidence="4" id="KW-1185">Reference proteome</keyword>
<evidence type="ECO:0000313" key="3">
    <source>
        <dbReference type="EMBL" id="GAT33015.1"/>
    </source>
</evidence>
<keyword evidence="1" id="KW-0472">Membrane</keyword>
<name>A0A146G5G5_TERSA</name>
<keyword evidence="1" id="KW-0812">Transmembrane</keyword>
<keyword evidence="1" id="KW-1133">Transmembrane helix</keyword>
<dbReference type="RefSeq" id="WP_075078797.1">
    <property type="nucleotide sequence ID" value="NZ_BDCO01000002.1"/>
</dbReference>
<dbReference type="InterPro" id="IPR002035">
    <property type="entry name" value="VWF_A"/>
</dbReference>
<accession>A0A146G5G5</accession>
<dbReference type="InParanoid" id="A0A146G5G5"/>
<dbReference type="Proteomes" id="UP000076023">
    <property type="component" value="Unassembled WGS sequence"/>
</dbReference>
<dbReference type="InterPro" id="IPR036465">
    <property type="entry name" value="vWFA_dom_sf"/>
</dbReference>
<evidence type="ECO:0000256" key="1">
    <source>
        <dbReference type="SAM" id="Phobius"/>
    </source>
</evidence>
<evidence type="ECO:0000313" key="4">
    <source>
        <dbReference type="Proteomes" id="UP000076023"/>
    </source>
</evidence>
<comment type="caution">
    <text evidence="3">The sequence shown here is derived from an EMBL/GenBank/DDBJ whole genome shotgun (WGS) entry which is preliminary data.</text>
</comment>
<dbReference type="STRING" id="690879.TSACC_21420"/>
<feature type="domain" description="VWFA" evidence="2">
    <location>
        <begin position="155"/>
        <end position="196"/>
    </location>
</feature>
<protein>
    <submittedName>
        <fullName evidence="3">von Willebrand factor type A domain-containing protein</fullName>
    </submittedName>
</protein>
<feature type="domain" description="VWFA" evidence="2">
    <location>
        <begin position="234"/>
        <end position="341"/>
    </location>
</feature>
<dbReference type="Gene3D" id="3.40.50.410">
    <property type="entry name" value="von Willebrand factor, type A domain"/>
    <property type="match status" value="1"/>
</dbReference>
<feature type="transmembrane region" description="Helical" evidence="1">
    <location>
        <begin position="22"/>
        <end position="43"/>
    </location>
</feature>
<dbReference type="EMBL" id="BDCO01000002">
    <property type="protein sequence ID" value="GAT33015.1"/>
    <property type="molecule type" value="Genomic_DNA"/>
</dbReference>
<reference evidence="4" key="1">
    <citation type="journal article" date="2017" name="Genome Announc.">
        <title>Draft Genome Sequence of Terrimicrobium sacchariphilum NM-5T, a Facultative Anaerobic Soil Bacterium of the Class Spartobacteria.</title>
        <authorList>
            <person name="Qiu Y.L."/>
            <person name="Tourlousse D.M."/>
            <person name="Matsuura N."/>
            <person name="Ohashi A."/>
            <person name="Sekiguchi Y."/>
        </authorList>
    </citation>
    <scope>NUCLEOTIDE SEQUENCE [LARGE SCALE GENOMIC DNA]</scope>
    <source>
        <strain evidence="4">NM-5</strain>
    </source>
</reference>
<sequence>MDAKVAITHWLQNRFSSLKKGWFFWVSVAVHVLILVVATAFVVQSIVTKRKVTFQGAGKSTQASSRVLEYKVAAPQSPASAMMPAMTSKITANAASKIALPDMPDMPQMNSMLPSSMAGASSPSLGSLGGLAGGGGSPGGRSIPFFGVNMQAKKRIAFLLDYSGSMSGPFRTKMEKELERSLRSLAPGTQVMLILWAGPAWLPTQRISEVNSKWKKGSGYDDFSLVGDEKLDSPPWISISSENVDSVMSNLRQQSAAPGGTDWKQPFRYAMLASPAPDLIFFMTDGQIPKDNIGKTLSAIDNAISKNFQKPKVNCIWIARPESECHPEVLKRLAEKYDGEYVEVGK</sequence>
<gene>
    <name evidence="3" type="ORF">TSACC_21420</name>
</gene>
<evidence type="ECO:0000259" key="2">
    <source>
        <dbReference type="Pfam" id="PF13768"/>
    </source>
</evidence>
<dbReference type="Pfam" id="PF13768">
    <property type="entry name" value="VWA_3"/>
    <property type="match status" value="2"/>
</dbReference>
<organism evidence="3 4">
    <name type="scientific">Terrimicrobium sacchariphilum</name>
    <dbReference type="NCBI Taxonomy" id="690879"/>
    <lineage>
        <taxon>Bacteria</taxon>
        <taxon>Pseudomonadati</taxon>
        <taxon>Verrucomicrobiota</taxon>
        <taxon>Terrimicrobiia</taxon>
        <taxon>Terrimicrobiales</taxon>
        <taxon>Terrimicrobiaceae</taxon>
        <taxon>Terrimicrobium</taxon>
    </lineage>
</organism>
<proteinExistence type="predicted"/>
<dbReference type="AlphaFoldDB" id="A0A146G5G5"/>